<dbReference type="eggNOG" id="COG2812">
    <property type="taxonomic scope" value="Bacteria"/>
</dbReference>
<dbReference type="EC" id="2.7.7.7" evidence="2"/>
<dbReference type="InterPro" id="IPR050238">
    <property type="entry name" value="DNA_Rep/Repair_Clamp_Loader"/>
</dbReference>
<sequence length="829" mass="84943">MHFVRQFWQTLRNAGRLPYRPQPRRRAREKVLVEQRMSYVVLARKWRPQSFEDLVGQEHVSTTLANAIARDRVAHAFLFTGVRGVGKTTSARILAKALNCVHGPTATPCQTCAPCAEITVGADVDVQEIDGASYNGVDEVRKLQESLPYRPARDRFKIFIVDEVHMLSNAAWNAFLKTLEEPPPHVKFIFATTEVHKVPVTILSRCQRYDFKLIGAQAIAARLRWVLDQEKIPADDPALSALAREAAGSMRDAMSLLDQVIAWVGTSGDRITAEGVAKVLGVADRVVLHRLAGALVDGDPAACVRIVGELAQEGYDLPHVARDFLAHLRDLVVAKVCEDPAPLLDLADEEVADTRALAARADADDLTRLHQGFSRAFDDIARSGQPRASFEMALVRLARRPPLLPIDELLRRLGDLERRLNGGGGGGGGGGGAPERGPQRPGAPSSGAAAPRRGAASAEAAPEDAHASGAAAAGAARANDAAAFHGAPAANGVARANGAAATGAPANGVAFASGAAGAGGAGRPTGAAANGVAVTGAAANGVARANGAAAVYGAPGGSGVARAHGGMAANGGVVAGGTSAANVVPFVNGAPGVHGAATSFASGGAAPAFAKAPPYASGAVAPAYRADSAPPPSPRGALYSVPQSAPQFVAPGSAPRSSAPPSAQGPAPASSAPPSAQNPAPASSAPPPPAMSAEDLATWRAVIAAVRVQRPALASVLEHAAVLELTPTRVALGYEANSFLSGQATEPASRDLLARVLGAHFGAPAELVFETITRGSAGPSLAQVETAERKARVEAAKRAVADHPLVTAAIELLGAELKDVRLAQDVAEG</sequence>
<dbReference type="BioCyc" id="SCEL448385:SCE_RS01345-MONOMER"/>
<dbReference type="Pfam" id="PF13177">
    <property type="entry name" value="DNA_pol3_delta2"/>
    <property type="match status" value="1"/>
</dbReference>
<dbReference type="NCBIfam" id="TIGR02397">
    <property type="entry name" value="dnaX_nterm"/>
    <property type="match status" value="1"/>
</dbReference>
<keyword evidence="9" id="KW-0067">ATP-binding</keyword>
<feature type="compositionally biased region" description="Low complexity" evidence="12">
    <location>
        <begin position="435"/>
        <end position="460"/>
    </location>
</feature>
<dbReference type="GO" id="GO:0009360">
    <property type="term" value="C:DNA polymerase III complex"/>
    <property type="evidence" value="ECO:0007669"/>
    <property type="project" value="InterPro"/>
</dbReference>
<dbReference type="InterPro" id="IPR012763">
    <property type="entry name" value="DNA_pol_III_sug/sutau_N"/>
</dbReference>
<evidence type="ECO:0000256" key="5">
    <source>
        <dbReference type="ARBA" id="ARBA00022705"/>
    </source>
</evidence>
<name>A9GQB3_SORC5</name>
<protein>
    <recommendedName>
        <fullName evidence="2">DNA-directed DNA polymerase</fullName>
        <ecNumber evidence="2">2.7.7.7</ecNumber>
    </recommendedName>
</protein>
<dbReference type="AlphaFoldDB" id="A9GQB3"/>
<comment type="similarity">
    <text evidence="1">Belongs to the DnaX/STICHEL family.</text>
</comment>
<dbReference type="InterPro" id="IPR027417">
    <property type="entry name" value="P-loop_NTPase"/>
</dbReference>
<dbReference type="Proteomes" id="UP000002139">
    <property type="component" value="Chromosome"/>
</dbReference>
<evidence type="ECO:0000256" key="7">
    <source>
        <dbReference type="ARBA" id="ARBA00022741"/>
    </source>
</evidence>
<dbReference type="CDD" id="cd00009">
    <property type="entry name" value="AAA"/>
    <property type="match status" value="1"/>
</dbReference>
<evidence type="ECO:0000256" key="11">
    <source>
        <dbReference type="ARBA" id="ARBA00049244"/>
    </source>
</evidence>
<dbReference type="HOGENOM" id="CLU_006229_0_7_7"/>
<dbReference type="EMBL" id="AM746676">
    <property type="protein sequence ID" value="CAN90416.1"/>
    <property type="molecule type" value="Genomic_DNA"/>
</dbReference>
<dbReference type="GO" id="GO:0006261">
    <property type="term" value="P:DNA-templated DNA replication"/>
    <property type="evidence" value="ECO:0007669"/>
    <property type="project" value="TreeGrafter"/>
</dbReference>
<gene>
    <name evidence="14" type="primary">dnaX</name>
    <name evidence="14" type="ordered locus">sce0259</name>
</gene>
<dbReference type="FunFam" id="1.10.8.60:FF:000013">
    <property type="entry name" value="DNA polymerase III subunit gamma/tau"/>
    <property type="match status" value="1"/>
</dbReference>
<dbReference type="PANTHER" id="PTHR11669:SF0">
    <property type="entry name" value="PROTEIN STICHEL-LIKE 2"/>
    <property type="match status" value="1"/>
</dbReference>
<dbReference type="FunFam" id="3.40.50.300:FF:000014">
    <property type="entry name" value="DNA polymerase III subunit gamma/tau"/>
    <property type="match status" value="1"/>
</dbReference>
<dbReference type="GO" id="GO:0046872">
    <property type="term" value="F:metal ion binding"/>
    <property type="evidence" value="ECO:0007669"/>
    <property type="project" value="UniProtKB-KW"/>
</dbReference>
<proteinExistence type="inferred from homology"/>
<evidence type="ECO:0000256" key="9">
    <source>
        <dbReference type="ARBA" id="ARBA00022840"/>
    </source>
</evidence>
<dbReference type="SUPFAM" id="SSF48019">
    <property type="entry name" value="post-AAA+ oligomerization domain-like"/>
    <property type="match status" value="1"/>
</dbReference>
<dbReference type="PANTHER" id="PTHR11669">
    <property type="entry name" value="REPLICATION FACTOR C / DNA POLYMERASE III GAMMA-TAU SUBUNIT"/>
    <property type="match status" value="1"/>
</dbReference>
<evidence type="ECO:0000313" key="15">
    <source>
        <dbReference type="Proteomes" id="UP000002139"/>
    </source>
</evidence>
<dbReference type="GO" id="GO:0003887">
    <property type="term" value="F:DNA-directed DNA polymerase activity"/>
    <property type="evidence" value="ECO:0007669"/>
    <property type="project" value="UniProtKB-KW"/>
</dbReference>
<feature type="domain" description="AAA+ ATPase" evidence="13">
    <location>
        <begin position="73"/>
        <end position="215"/>
    </location>
</feature>
<dbReference type="InterPro" id="IPR003593">
    <property type="entry name" value="AAA+_ATPase"/>
</dbReference>
<dbReference type="NCBIfam" id="NF004046">
    <property type="entry name" value="PRK05563.1"/>
    <property type="match status" value="1"/>
</dbReference>
<dbReference type="InterPro" id="IPR008921">
    <property type="entry name" value="DNA_pol3_clamp-load_cplx_C"/>
</dbReference>
<evidence type="ECO:0000259" key="13">
    <source>
        <dbReference type="SMART" id="SM00382"/>
    </source>
</evidence>
<dbReference type="Gene3D" id="1.20.272.10">
    <property type="match status" value="1"/>
</dbReference>
<dbReference type="Pfam" id="PF12169">
    <property type="entry name" value="DNA_pol3_gamma3"/>
    <property type="match status" value="1"/>
</dbReference>
<dbReference type="InterPro" id="IPR045085">
    <property type="entry name" value="HLD_clamp_pol_III_gamma_tau"/>
</dbReference>
<feature type="region of interest" description="Disordered" evidence="12">
    <location>
        <begin position="649"/>
        <end position="692"/>
    </location>
</feature>
<feature type="compositionally biased region" description="Gly residues" evidence="12">
    <location>
        <begin position="421"/>
        <end position="434"/>
    </location>
</feature>
<dbReference type="Gene3D" id="3.40.50.300">
    <property type="entry name" value="P-loop containing nucleotide triphosphate hydrolases"/>
    <property type="match status" value="1"/>
</dbReference>
<evidence type="ECO:0000313" key="14">
    <source>
        <dbReference type="EMBL" id="CAN90416.1"/>
    </source>
</evidence>
<keyword evidence="3 14" id="KW-0808">Transferase</keyword>
<dbReference type="KEGG" id="scl:sce0259"/>
<dbReference type="Pfam" id="PF22608">
    <property type="entry name" value="DNAX_ATPase_lid"/>
    <property type="match status" value="1"/>
</dbReference>
<feature type="region of interest" description="Disordered" evidence="12">
    <location>
        <begin position="420"/>
        <end position="472"/>
    </location>
</feature>
<evidence type="ECO:0000256" key="2">
    <source>
        <dbReference type="ARBA" id="ARBA00012417"/>
    </source>
</evidence>
<evidence type="ECO:0000256" key="12">
    <source>
        <dbReference type="SAM" id="MobiDB-lite"/>
    </source>
</evidence>
<dbReference type="CDD" id="cd18137">
    <property type="entry name" value="HLD_clamp_pol_III_gamma_tau"/>
    <property type="match status" value="1"/>
</dbReference>
<evidence type="ECO:0000256" key="10">
    <source>
        <dbReference type="ARBA" id="ARBA00022932"/>
    </source>
</evidence>
<evidence type="ECO:0000256" key="4">
    <source>
        <dbReference type="ARBA" id="ARBA00022695"/>
    </source>
</evidence>
<dbReference type="Gene3D" id="1.10.8.60">
    <property type="match status" value="1"/>
</dbReference>
<evidence type="ECO:0000256" key="3">
    <source>
        <dbReference type="ARBA" id="ARBA00022679"/>
    </source>
</evidence>
<reference evidence="14 15" key="1">
    <citation type="journal article" date="2007" name="Nat. Biotechnol.">
        <title>Complete genome sequence of the myxobacterium Sorangium cellulosum.</title>
        <authorList>
            <person name="Schneiker S."/>
            <person name="Perlova O."/>
            <person name="Kaiser O."/>
            <person name="Gerth K."/>
            <person name="Alici A."/>
            <person name="Altmeyer M.O."/>
            <person name="Bartels D."/>
            <person name="Bekel T."/>
            <person name="Beyer S."/>
            <person name="Bode E."/>
            <person name="Bode H.B."/>
            <person name="Bolten C.J."/>
            <person name="Choudhuri J.V."/>
            <person name="Doss S."/>
            <person name="Elnakady Y.A."/>
            <person name="Frank B."/>
            <person name="Gaigalat L."/>
            <person name="Goesmann A."/>
            <person name="Groeger C."/>
            <person name="Gross F."/>
            <person name="Jelsbak L."/>
            <person name="Jelsbak L."/>
            <person name="Kalinowski J."/>
            <person name="Kegler C."/>
            <person name="Knauber T."/>
            <person name="Konietzny S."/>
            <person name="Kopp M."/>
            <person name="Krause L."/>
            <person name="Krug D."/>
            <person name="Linke B."/>
            <person name="Mahmud T."/>
            <person name="Martinez-Arias R."/>
            <person name="McHardy A.C."/>
            <person name="Merai M."/>
            <person name="Meyer F."/>
            <person name="Mormann S."/>
            <person name="Munoz-Dorado J."/>
            <person name="Perez J."/>
            <person name="Pradella S."/>
            <person name="Rachid S."/>
            <person name="Raddatz G."/>
            <person name="Rosenau F."/>
            <person name="Rueckert C."/>
            <person name="Sasse F."/>
            <person name="Scharfe M."/>
            <person name="Schuster S.C."/>
            <person name="Suen G."/>
            <person name="Treuner-Lange A."/>
            <person name="Velicer G.J."/>
            <person name="Vorholter F.-J."/>
            <person name="Weissman K.J."/>
            <person name="Welch R.D."/>
            <person name="Wenzel S.C."/>
            <person name="Whitworth D.E."/>
            <person name="Wilhelm S."/>
            <person name="Wittmann C."/>
            <person name="Bloecker H."/>
            <person name="Puehler A."/>
            <person name="Mueller R."/>
        </authorList>
    </citation>
    <scope>NUCLEOTIDE SEQUENCE [LARGE SCALE GENOMIC DNA]</scope>
    <source>
        <strain evidence="15">So ce56</strain>
    </source>
</reference>
<keyword evidence="6" id="KW-0479">Metal-binding</keyword>
<keyword evidence="5" id="KW-0235">DNA replication</keyword>
<comment type="catalytic activity">
    <reaction evidence="11">
        <text>DNA(n) + a 2'-deoxyribonucleoside 5'-triphosphate = DNA(n+1) + diphosphate</text>
        <dbReference type="Rhea" id="RHEA:22508"/>
        <dbReference type="Rhea" id="RHEA-COMP:17339"/>
        <dbReference type="Rhea" id="RHEA-COMP:17340"/>
        <dbReference type="ChEBI" id="CHEBI:33019"/>
        <dbReference type="ChEBI" id="CHEBI:61560"/>
        <dbReference type="ChEBI" id="CHEBI:173112"/>
        <dbReference type="EC" id="2.7.7.7"/>
    </reaction>
</comment>
<keyword evidence="15" id="KW-1185">Reference proteome</keyword>
<dbReference type="InterPro" id="IPR022754">
    <property type="entry name" value="DNA_pol_III_gamma-3"/>
</dbReference>
<keyword evidence="10" id="KW-0239">DNA-directed DNA polymerase</keyword>
<keyword evidence="4 14" id="KW-0548">Nucleotidyltransferase</keyword>
<dbReference type="SMART" id="SM00382">
    <property type="entry name" value="AAA"/>
    <property type="match status" value="1"/>
</dbReference>
<keyword evidence="7" id="KW-0547">Nucleotide-binding</keyword>
<keyword evidence="8" id="KW-0862">Zinc</keyword>
<evidence type="ECO:0000256" key="8">
    <source>
        <dbReference type="ARBA" id="ARBA00022833"/>
    </source>
</evidence>
<accession>A9GQB3</accession>
<dbReference type="SUPFAM" id="SSF52540">
    <property type="entry name" value="P-loop containing nucleoside triphosphate hydrolases"/>
    <property type="match status" value="1"/>
</dbReference>
<feature type="compositionally biased region" description="Low complexity" evidence="12">
    <location>
        <begin position="650"/>
        <end position="683"/>
    </location>
</feature>
<organism evidence="14 15">
    <name type="scientific">Sorangium cellulosum (strain So ce56)</name>
    <name type="common">Polyangium cellulosum (strain So ce56)</name>
    <dbReference type="NCBI Taxonomy" id="448385"/>
    <lineage>
        <taxon>Bacteria</taxon>
        <taxon>Pseudomonadati</taxon>
        <taxon>Myxococcota</taxon>
        <taxon>Polyangia</taxon>
        <taxon>Polyangiales</taxon>
        <taxon>Polyangiaceae</taxon>
        <taxon>Sorangium</taxon>
    </lineage>
</organism>
<evidence type="ECO:0000256" key="6">
    <source>
        <dbReference type="ARBA" id="ARBA00022723"/>
    </source>
</evidence>
<dbReference type="GO" id="GO:0003677">
    <property type="term" value="F:DNA binding"/>
    <property type="evidence" value="ECO:0007669"/>
    <property type="project" value="InterPro"/>
</dbReference>
<dbReference type="STRING" id="448385.sce0259"/>
<dbReference type="GO" id="GO:0005524">
    <property type="term" value="F:ATP binding"/>
    <property type="evidence" value="ECO:0007669"/>
    <property type="project" value="UniProtKB-KW"/>
</dbReference>
<evidence type="ECO:0000256" key="1">
    <source>
        <dbReference type="ARBA" id="ARBA00006360"/>
    </source>
</evidence>